<keyword evidence="7" id="KW-0234">DNA repair</keyword>
<evidence type="ECO:0000259" key="9">
    <source>
        <dbReference type="Pfam" id="PF02463"/>
    </source>
</evidence>
<evidence type="ECO:0000313" key="16">
    <source>
        <dbReference type="EMBL" id="CAB5021077.1"/>
    </source>
</evidence>
<evidence type="ECO:0000256" key="2">
    <source>
        <dbReference type="ARBA" id="ARBA00009441"/>
    </source>
</evidence>
<evidence type="ECO:0000313" key="10">
    <source>
        <dbReference type="EMBL" id="CAB4680878.1"/>
    </source>
</evidence>
<evidence type="ECO:0000313" key="14">
    <source>
        <dbReference type="EMBL" id="CAB4889542.1"/>
    </source>
</evidence>
<evidence type="ECO:0000256" key="7">
    <source>
        <dbReference type="ARBA" id="ARBA00023204"/>
    </source>
</evidence>
<dbReference type="GO" id="GO:0006310">
    <property type="term" value="P:DNA recombination"/>
    <property type="evidence" value="ECO:0007669"/>
    <property type="project" value="InterPro"/>
</dbReference>
<evidence type="ECO:0000256" key="4">
    <source>
        <dbReference type="ARBA" id="ARBA00022741"/>
    </source>
</evidence>
<dbReference type="PIRSF" id="PIRSF003128">
    <property type="entry name" value="RecN"/>
    <property type="match status" value="1"/>
</dbReference>
<dbReference type="EMBL" id="CAEZYD010000002">
    <property type="protein sequence ID" value="CAB4701308.1"/>
    <property type="molecule type" value="Genomic_DNA"/>
</dbReference>
<evidence type="ECO:0000313" key="13">
    <source>
        <dbReference type="EMBL" id="CAB4837506.1"/>
    </source>
</evidence>
<dbReference type="EMBL" id="CAFBMA010000001">
    <property type="protein sequence ID" value="CAB4889542.1"/>
    <property type="molecule type" value="Genomic_DNA"/>
</dbReference>
<dbReference type="Pfam" id="PF02463">
    <property type="entry name" value="SMC_N"/>
    <property type="match status" value="1"/>
</dbReference>
<dbReference type="GO" id="GO:0006281">
    <property type="term" value="P:DNA repair"/>
    <property type="evidence" value="ECO:0007669"/>
    <property type="project" value="UniProtKB-KW"/>
</dbReference>
<dbReference type="EMBL" id="CAFAAZ010000001">
    <property type="protein sequence ID" value="CAB4811007.1"/>
    <property type="molecule type" value="Genomic_DNA"/>
</dbReference>
<keyword evidence="5" id="KW-0227">DNA damage</keyword>
<dbReference type="GO" id="GO:0009432">
    <property type="term" value="P:SOS response"/>
    <property type="evidence" value="ECO:0007669"/>
    <property type="project" value="TreeGrafter"/>
</dbReference>
<evidence type="ECO:0000256" key="3">
    <source>
        <dbReference type="ARBA" id="ARBA00021315"/>
    </source>
</evidence>
<dbReference type="NCBIfam" id="TIGR00634">
    <property type="entry name" value="recN"/>
    <property type="match status" value="1"/>
</dbReference>
<organism evidence="12">
    <name type="scientific">freshwater metagenome</name>
    <dbReference type="NCBI Taxonomy" id="449393"/>
    <lineage>
        <taxon>unclassified sequences</taxon>
        <taxon>metagenomes</taxon>
        <taxon>ecological metagenomes</taxon>
    </lineage>
</organism>
<dbReference type="AlphaFoldDB" id="A0A6J6Z0K8"/>
<dbReference type="GO" id="GO:0043590">
    <property type="term" value="C:bacterial nucleoid"/>
    <property type="evidence" value="ECO:0007669"/>
    <property type="project" value="TreeGrafter"/>
</dbReference>
<evidence type="ECO:0000256" key="8">
    <source>
        <dbReference type="ARBA" id="ARBA00033408"/>
    </source>
</evidence>
<dbReference type="InterPro" id="IPR003395">
    <property type="entry name" value="RecF/RecN/SMC_N"/>
</dbReference>
<reference evidence="12" key="1">
    <citation type="submission" date="2020-05" db="EMBL/GenBank/DDBJ databases">
        <authorList>
            <person name="Chiriac C."/>
            <person name="Salcher M."/>
            <person name="Ghai R."/>
            <person name="Kavagutti S V."/>
        </authorList>
    </citation>
    <scope>NUCLEOTIDE SEQUENCE</scope>
</reference>
<protein>
    <recommendedName>
        <fullName evidence="3">DNA repair protein RecN</fullName>
    </recommendedName>
    <alternativeName>
        <fullName evidence="8">Recombination protein N</fullName>
    </alternativeName>
</protein>
<accession>A0A6J6Z0K8</accession>
<comment type="similarity">
    <text evidence="2">Belongs to the RecN family.</text>
</comment>
<dbReference type="EMBL" id="CAFBNU010000001">
    <property type="protein sequence ID" value="CAB4957003.1"/>
    <property type="molecule type" value="Genomic_DNA"/>
</dbReference>
<sequence>MKSKVQKSSLSELTIRSLGVIESAEIEFGEGLTVLTGETGAGKTMVLTALNLILGAKSDADFVRNGDERLVVSGKFKLNDLMVTKVEEAGGFIEDGEVILNRSVTSQGKSKISLGGLVTTASQVSDLAEDLVEIHAQASSARLSKSSIQCELLDAYGDYQGILKSYGITYSEYILLRKRVVDLKAQISVRDVEIAKLQGLVGDFAKVAPKQGELILVENEINRLGSVEDLNTGVVAGLSAISSEENSAISALNSAKKFLENLRGKDSELDGLIDNFVELVYEINETNSELERYLARLEANPAKFDQLQLRKSEILTLIKKYGRGNERDLALDNLFIEAADATSKLLDLEGGDSRLAELILESEKVFGSLQKIAKSLTEARRVAAVKLSKSITSELTELAMPNSRLTVEITTRMENMPANYSVTGLDEITFLFTSHTEGKLLPLNKAASGGELSRVMLAIEVVLAKNSTVGTYIFDEVDAGVGGKAAVEVGKRLALLAKNSQVIVITHLAQVASWADRHLVVTKSENGSVTQSNVIEVTGSERRKEIARLLSGQDESISAQEHAGELLELVAAARTEMIG</sequence>
<dbReference type="InterPro" id="IPR027417">
    <property type="entry name" value="P-loop_NTPase"/>
</dbReference>
<dbReference type="PANTHER" id="PTHR11059:SF0">
    <property type="entry name" value="DNA REPAIR PROTEIN RECN"/>
    <property type="match status" value="1"/>
</dbReference>
<dbReference type="SUPFAM" id="SSF52540">
    <property type="entry name" value="P-loop containing nucleoside triphosphate hydrolases"/>
    <property type="match status" value="1"/>
</dbReference>
<dbReference type="EMBL" id="CAEZXD010000035">
    <property type="protein sequence ID" value="CAB4680878.1"/>
    <property type="molecule type" value="Genomic_DNA"/>
</dbReference>
<comment type="function">
    <text evidence="1">May be involved in recombinational repair of damaged DNA.</text>
</comment>
<dbReference type="EMBL" id="CAFAHD010000045">
    <property type="protein sequence ID" value="CAB4837506.1"/>
    <property type="molecule type" value="Genomic_DNA"/>
</dbReference>
<evidence type="ECO:0000313" key="12">
    <source>
        <dbReference type="EMBL" id="CAB4811007.1"/>
    </source>
</evidence>
<name>A0A6J6Z0K8_9ZZZZ</name>
<keyword evidence="4" id="KW-0547">Nucleotide-binding</keyword>
<keyword evidence="6" id="KW-0067">ATP-binding</keyword>
<dbReference type="EMBL" id="CAFBPT010000002">
    <property type="protein sequence ID" value="CAB5021077.1"/>
    <property type="molecule type" value="Genomic_DNA"/>
</dbReference>
<dbReference type="GO" id="GO:0005524">
    <property type="term" value="F:ATP binding"/>
    <property type="evidence" value="ECO:0007669"/>
    <property type="project" value="UniProtKB-KW"/>
</dbReference>
<dbReference type="Gene3D" id="3.40.50.300">
    <property type="entry name" value="P-loop containing nucleotide triphosphate hydrolases"/>
    <property type="match status" value="2"/>
</dbReference>
<evidence type="ECO:0000313" key="15">
    <source>
        <dbReference type="EMBL" id="CAB4957003.1"/>
    </source>
</evidence>
<dbReference type="CDD" id="cd03241">
    <property type="entry name" value="ABC_RecN"/>
    <property type="match status" value="1"/>
</dbReference>
<gene>
    <name evidence="10" type="ORF">UFOPK2343_01094</name>
    <name evidence="11" type="ORF">UFOPK2652_00204</name>
    <name evidence="12" type="ORF">UFOPK3128_00007</name>
    <name evidence="13" type="ORF">UFOPK3227_00524</name>
    <name evidence="14" type="ORF">UFOPK3511_00265</name>
    <name evidence="15" type="ORF">UFOPK3880_00007</name>
    <name evidence="16" type="ORF">UFOPK4146_00260</name>
</gene>
<feature type="domain" description="RecF/RecN/SMC N-terminal" evidence="9">
    <location>
        <begin position="14"/>
        <end position="528"/>
    </location>
</feature>
<dbReference type="PANTHER" id="PTHR11059">
    <property type="entry name" value="DNA REPAIR PROTEIN RECN"/>
    <property type="match status" value="1"/>
</dbReference>
<evidence type="ECO:0000256" key="1">
    <source>
        <dbReference type="ARBA" id="ARBA00003618"/>
    </source>
</evidence>
<dbReference type="InterPro" id="IPR004604">
    <property type="entry name" value="DNA_recomb/repair_RecN"/>
</dbReference>
<evidence type="ECO:0000256" key="6">
    <source>
        <dbReference type="ARBA" id="ARBA00022840"/>
    </source>
</evidence>
<evidence type="ECO:0000256" key="5">
    <source>
        <dbReference type="ARBA" id="ARBA00022763"/>
    </source>
</evidence>
<evidence type="ECO:0000313" key="11">
    <source>
        <dbReference type="EMBL" id="CAB4701308.1"/>
    </source>
</evidence>
<proteinExistence type="inferred from homology"/>